<dbReference type="PANTHER" id="PTHR21659:SF42">
    <property type="entry name" value="UPF0057 MEMBRANE PROTEIN ZK632.10-RELATED"/>
    <property type="match status" value="1"/>
</dbReference>
<dbReference type="PANTHER" id="PTHR21659">
    <property type="entry name" value="HYDROPHOBIC PROTEIN RCI2 LOW TEMPERATURE AND SALT RESPONSIVE PROTEIN LTI6 -RELATED"/>
    <property type="match status" value="1"/>
</dbReference>
<comment type="similarity">
    <text evidence="2">Belongs to the UPF0057 (PMP3) family.</text>
</comment>
<evidence type="ECO:0000256" key="3">
    <source>
        <dbReference type="ARBA" id="ARBA00022692"/>
    </source>
</evidence>
<keyword evidence="3 6" id="KW-0812">Transmembrane</keyword>
<evidence type="ECO:0000256" key="2">
    <source>
        <dbReference type="ARBA" id="ARBA00009530"/>
    </source>
</evidence>
<sequence length="120" mass="13151">MAASEYDEENEIREADVANQSAMAFCADFLLILLTVFFPPAGVFIIGGCSVDLLINIALTALGYFPGHIHAFYLEYIYMKRRDSGLIDEPAPGVYSDTINTGGRNGYGAVIVEERVYTTV</sequence>
<evidence type="ECO:0000313" key="8">
    <source>
        <dbReference type="Proteomes" id="UP001498771"/>
    </source>
</evidence>
<keyword evidence="8" id="KW-1185">Reference proteome</keyword>
<evidence type="ECO:0000256" key="1">
    <source>
        <dbReference type="ARBA" id="ARBA00004370"/>
    </source>
</evidence>
<reference evidence="7 8" key="1">
    <citation type="submission" date="2024-03" db="EMBL/GenBank/DDBJ databases">
        <title>Genome-scale model development and genomic sequencing of the oleaginous clade Lipomyces.</title>
        <authorList>
            <consortium name="Lawrence Berkeley National Laboratory"/>
            <person name="Czajka J.J."/>
            <person name="Han Y."/>
            <person name="Kim J."/>
            <person name="Mondo S.J."/>
            <person name="Hofstad B.A."/>
            <person name="Robles A."/>
            <person name="Haridas S."/>
            <person name="Riley R."/>
            <person name="LaButti K."/>
            <person name="Pangilinan J."/>
            <person name="Andreopoulos W."/>
            <person name="Lipzen A."/>
            <person name="Yan J."/>
            <person name="Wang M."/>
            <person name="Ng V."/>
            <person name="Grigoriev I.V."/>
            <person name="Spatafora J.W."/>
            <person name="Magnuson J.K."/>
            <person name="Baker S.E."/>
            <person name="Pomraning K.R."/>
        </authorList>
    </citation>
    <scope>NUCLEOTIDE SEQUENCE [LARGE SCALE GENOMIC DNA]</scope>
    <source>
        <strain evidence="7 8">Phaff 52-87</strain>
    </source>
</reference>
<feature type="transmembrane region" description="Helical" evidence="6">
    <location>
        <begin position="53"/>
        <end position="74"/>
    </location>
</feature>
<feature type="transmembrane region" description="Helical" evidence="6">
    <location>
        <begin position="22"/>
        <end position="47"/>
    </location>
</feature>
<gene>
    <name evidence="7" type="ORF">BZA70DRAFT_288394</name>
</gene>
<name>A0ABR1FCR6_9ASCO</name>
<organism evidence="7 8">
    <name type="scientific">Myxozyma melibiosi</name>
    <dbReference type="NCBI Taxonomy" id="54550"/>
    <lineage>
        <taxon>Eukaryota</taxon>
        <taxon>Fungi</taxon>
        <taxon>Dikarya</taxon>
        <taxon>Ascomycota</taxon>
        <taxon>Saccharomycotina</taxon>
        <taxon>Lipomycetes</taxon>
        <taxon>Lipomycetales</taxon>
        <taxon>Lipomycetaceae</taxon>
        <taxon>Myxozyma</taxon>
    </lineage>
</organism>
<evidence type="ECO:0000256" key="5">
    <source>
        <dbReference type="ARBA" id="ARBA00023136"/>
    </source>
</evidence>
<keyword evidence="5 6" id="KW-0472">Membrane</keyword>
<comment type="subcellular location">
    <subcellularLocation>
        <location evidence="1">Membrane</location>
    </subcellularLocation>
</comment>
<keyword evidence="4 6" id="KW-1133">Transmembrane helix</keyword>
<dbReference type="Proteomes" id="UP001498771">
    <property type="component" value="Unassembled WGS sequence"/>
</dbReference>
<dbReference type="EMBL" id="JBBJBU010000002">
    <property type="protein sequence ID" value="KAK7206953.1"/>
    <property type="molecule type" value="Genomic_DNA"/>
</dbReference>
<dbReference type="RefSeq" id="XP_064769986.1">
    <property type="nucleotide sequence ID" value="XM_064914031.1"/>
</dbReference>
<evidence type="ECO:0000256" key="6">
    <source>
        <dbReference type="SAM" id="Phobius"/>
    </source>
</evidence>
<evidence type="ECO:0008006" key="9">
    <source>
        <dbReference type="Google" id="ProtNLM"/>
    </source>
</evidence>
<evidence type="ECO:0000313" key="7">
    <source>
        <dbReference type="EMBL" id="KAK7206953.1"/>
    </source>
</evidence>
<protein>
    <recommendedName>
        <fullName evidence="9">Stress response RCI peptide</fullName>
    </recommendedName>
</protein>
<dbReference type="GeneID" id="90039543"/>
<dbReference type="InterPro" id="IPR000612">
    <property type="entry name" value="PMP3"/>
</dbReference>
<comment type="caution">
    <text evidence="7">The sequence shown here is derived from an EMBL/GenBank/DDBJ whole genome shotgun (WGS) entry which is preliminary data.</text>
</comment>
<accession>A0ABR1FCR6</accession>
<evidence type="ECO:0000256" key="4">
    <source>
        <dbReference type="ARBA" id="ARBA00022989"/>
    </source>
</evidence>
<dbReference type="PROSITE" id="PS01309">
    <property type="entry name" value="UPF0057"/>
    <property type="match status" value="1"/>
</dbReference>
<proteinExistence type="inferred from homology"/>
<dbReference type="Pfam" id="PF01679">
    <property type="entry name" value="Pmp3"/>
    <property type="match status" value="1"/>
</dbReference>